<dbReference type="InterPro" id="IPR030390">
    <property type="entry name" value="MeTrfase_TrmA_AS"/>
</dbReference>
<dbReference type="PANTHER" id="PTHR47790">
    <property type="entry name" value="TRNA/TMRNA (URACIL-C(5))-METHYLTRANSFERASE"/>
    <property type="match status" value="1"/>
</dbReference>
<proteinExistence type="inferred from homology"/>
<keyword evidence="3 5" id="KW-0949">S-adenosyl-L-methionine</keyword>
<dbReference type="PROSITE" id="PS01230">
    <property type="entry name" value="TRMA_1"/>
    <property type="match status" value="1"/>
</dbReference>
<dbReference type="NCBIfam" id="TIGR02143">
    <property type="entry name" value="trmA_only"/>
    <property type="match status" value="1"/>
</dbReference>
<evidence type="ECO:0000313" key="7">
    <source>
        <dbReference type="EMBL" id="UVW33935.1"/>
    </source>
</evidence>
<dbReference type="InterPro" id="IPR011869">
    <property type="entry name" value="TrmA_MeTrfase"/>
</dbReference>
<dbReference type="CDD" id="cd02440">
    <property type="entry name" value="AdoMet_MTases"/>
    <property type="match status" value="1"/>
</dbReference>
<keyword evidence="8" id="KW-1185">Reference proteome</keyword>
<accession>A0ABY5TJI5</accession>
<dbReference type="InterPro" id="IPR010280">
    <property type="entry name" value="U5_MeTrfase_fam"/>
</dbReference>
<organism evidence="7 8">
    <name type="scientific">SAR92 clade bacterium H455</name>
    <dbReference type="NCBI Taxonomy" id="2974818"/>
    <lineage>
        <taxon>Bacteria</taxon>
        <taxon>Pseudomonadati</taxon>
        <taxon>Pseudomonadota</taxon>
        <taxon>Gammaproteobacteria</taxon>
        <taxon>Cellvibrionales</taxon>
        <taxon>Porticoccaceae</taxon>
        <taxon>SAR92 clade</taxon>
    </lineage>
</organism>
<feature type="binding site" evidence="5">
    <location>
        <position position="238"/>
    </location>
    <ligand>
        <name>S-adenosyl-L-methionine</name>
        <dbReference type="ChEBI" id="CHEBI:59789"/>
    </ligand>
</feature>
<dbReference type="Gene3D" id="3.40.50.150">
    <property type="entry name" value="Vaccinia Virus protein VP39"/>
    <property type="match status" value="1"/>
</dbReference>
<dbReference type="SUPFAM" id="SSF53335">
    <property type="entry name" value="S-adenosyl-L-methionine-dependent methyltransferases"/>
    <property type="match status" value="1"/>
</dbReference>
<comment type="function">
    <text evidence="5">Dual-specificity methyltransferase that catalyzes the formation of 5-methyluridine at position 54 (m5U54) in all tRNAs, and that of position 341 (m5U341) in tmRNA (transfer-mRNA).</text>
</comment>
<feature type="binding site" evidence="5">
    <location>
        <position position="185"/>
    </location>
    <ligand>
        <name>S-adenosyl-L-methionine</name>
        <dbReference type="ChEBI" id="CHEBI:59789"/>
    </ligand>
</feature>
<dbReference type="Proteomes" id="UP001059934">
    <property type="component" value="Chromosome"/>
</dbReference>
<evidence type="ECO:0000256" key="6">
    <source>
        <dbReference type="PROSITE-ProRule" id="PRU10015"/>
    </source>
</evidence>
<sequence>MSEHSIDPTLYPAALEAKLENFKNTLNGLIFPQVEVFDSAPSGFRMRAEFRIWHEDGVAHYAMNRAGEKRPYVISEFPIAGELIGQLMAPLLSSINASAILSRKLFSLEFLTTLSGEALITLIYHRPVDEEWELAAKALEAEHSIMVIGRSRKQKTVLTRDYVIETLNVDQVQYQYQQIESGFTQPNARVNEKMLSWASGCCASIDDVKSGDLVELYCGNGNFTAVLAQHFRSVLATEISKISVRSAQTNFGLNDVDNVTVVRMSSEEFTQALNNERPFRRLVEIDLERYDFSTIFVDPPRAGLDEDTLKLAQRFDNILYISCNPETLRANLDGLTKTHKIVRTAIFDQFPWTHHLESGVLLKRRAI</sequence>
<dbReference type="HAMAP" id="MF_01011">
    <property type="entry name" value="RNA_methyltr_TrmA"/>
    <property type="match status" value="1"/>
</dbReference>
<comment type="similarity">
    <text evidence="5">Belongs to the class I-like SAM-binding methyltransferase superfamily. RNA M5U methyltransferase family. TrmA subfamily.</text>
</comment>
<gene>
    <name evidence="5 7" type="primary">trmA</name>
    <name evidence="7" type="ORF">NYF23_07755</name>
</gene>
<keyword evidence="1 5" id="KW-0489">Methyltransferase</keyword>
<dbReference type="InterPro" id="IPR030391">
    <property type="entry name" value="MeTrfase_TrmA_CS"/>
</dbReference>
<dbReference type="PROSITE" id="PS01231">
    <property type="entry name" value="TRMA_2"/>
    <property type="match status" value="1"/>
</dbReference>
<dbReference type="Pfam" id="PF05958">
    <property type="entry name" value="tRNA_U5-meth_tr"/>
    <property type="match status" value="1"/>
</dbReference>
<evidence type="ECO:0000256" key="1">
    <source>
        <dbReference type="ARBA" id="ARBA00022603"/>
    </source>
</evidence>
<feature type="binding site" evidence="5">
    <location>
        <position position="217"/>
    </location>
    <ligand>
        <name>S-adenosyl-L-methionine</name>
        <dbReference type="ChEBI" id="CHEBI:59789"/>
    </ligand>
</feature>
<feature type="binding site" evidence="5">
    <location>
        <position position="222"/>
    </location>
    <ligand>
        <name>S-adenosyl-L-methionine</name>
        <dbReference type="ChEBI" id="CHEBI:59789"/>
    </ligand>
</feature>
<keyword evidence="4 5" id="KW-0819">tRNA processing</keyword>
<keyword evidence="2 5" id="KW-0808">Transferase</keyword>
<feature type="active site" description="Proton acceptor" evidence="5">
    <location>
        <position position="357"/>
    </location>
</feature>
<dbReference type="InterPro" id="IPR029063">
    <property type="entry name" value="SAM-dependent_MTases_sf"/>
</dbReference>
<evidence type="ECO:0000256" key="3">
    <source>
        <dbReference type="ARBA" id="ARBA00022691"/>
    </source>
</evidence>
<name>A0ABY5TJI5_9GAMM</name>
<evidence type="ECO:0000256" key="4">
    <source>
        <dbReference type="ARBA" id="ARBA00022694"/>
    </source>
</evidence>
<feature type="binding site" evidence="5">
    <location>
        <position position="298"/>
    </location>
    <ligand>
        <name>S-adenosyl-L-methionine</name>
        <dbReference type="ChEBI" id="CHEBI:59789"/>
    </ligand>
</feature>
<evidence type="ECO:0000313" key="8">
    <source>
        <dbReference type="Proteomes" id="UP001059934"/>
    </source>
</evidence>
<comment type="catalytic activity">
    <reaction evidence="5">
        <text>uridine(341) in tmRNA + S-adenosyl-L-methionine = 5-methyluridine(341) in tmRNA + S-adenosyl-L-homocysteine + H(+)</text>
        <dbReference type="Rhea" id="RHEA:43612"/>
        <dbReference type="Rhea" id="RHEA-COMP:10630"/>
        <dbReference type="Rhea" id="RHEA-COMP:10631"/>
        <dbReference type="ChEBI" id="CHEBI:15378"/>
        <dbReference type="ChEBI" id="CHEBI:57856"/>
        <dbReference type="ChEBI" id="CHEBI:59789"/>
        <dbReference type="ChEBI" id="CHEBI:65315"/>
        <dbReference type="ChEBI" id="CHEBI:74447"/>
    </reaction>
</comment>
<dbReference type="EMBL" id="CP103416">
    <property type="protein sequence ID" value="UVW33935.1"/>
    <property type="molecule type" value="Genomic_DNA"/>
</dbReference>
<dbReference type="PANTHER" id="PTHR47790:SF2">
    <property type="entry name" value="TRNA_TMRNA (URACIL-C(5))-METHYLTRANSFERASE"/>
    <property type="match status" value="1"/>
</dbReference>
<dbReference type="GO" id="GO:0032259">
    <property type="term" value="P:methylation"/>
    <property type="evidence" value="ECO:0007669"/>
    <property type="project" value="UniProtKB-KW"/>
</dbReference>
<reference evidence="7" key="1">
    <citation type="submission" date="2022-08" db="EMBL/GenBank/DDBJ databases">
        <title>Catabolic pathway analysis in culturable SAR92 clade bacteria reveals their overlooked roles in DMSP degradation in coastal seas.</title>
        <authorList>
            <person name="He X."/>
            <person name="Zhang X."/>
            <person name="Zhang Y."/>
        </authorList>
    </citation>
    <scope>NUCLEOTIDE SEQUENCE</scope>
    <source>
        <strain evidence="7">H455</strain>
    </source>
</reference>
<feature type="active site" description="Nucleophile" evidence="5">
    <location>
        <position position="323"/>
    </location>
</feature>
<dbReference type="GO" id="GO:0030697">
    <property type="term" value="F:tRNA (uracil(54)-C5)-methyltransferase activity, S-adenosyl methionine-dependent"/>
    <property type="evidence" value="ECO:0007669"/>
    <property type="project" value="UniProtKB-EC"/>
</dbReference>
<dbReference type="EC" id="2.1.1.35" evidence="5"/>
<evidence type="ECO:0000256" key="2">
    <source>
        <dbReference type="ARBA" id="ARBA00022679"/>
    </source>
</evidence>
<comment type="catalytic activity">
    <reaction evidence="5">
        <text>uridine(54) in tRNA + S-adenosyl-L-methionine = 5-methyluridine(54) in tRNA + S-adenosyl-L-homocysteine + H(+)</text>
        <dbReference type="Rhea" id="RHEA:42712"/>
        <dbReference type="Rhea" id="RHEA-COMP:10167"/>
        <dbReference type="Rhea" id="RHEA-COMP:10193"/>
        <dbReference type="ChEBI" id="CHEBI:15378"/>
        <dbReference type="ChEBI" id="CHEBI:57856"/>
        <dbReference type="ChEBI" id="CHEBI:59789"/>
        <dbReference type="ChEBI" id="CHEBI:65315"/>
        <dbReference type="ChEBI" id="CHEBI:74447"/>
        <dbReference type="EC" id="2.1.1.35"/>
    </reaction>
</comment>
<dbReference type="Gene3D" id="2.40.50.1070">
    <property type="match status" value="1"/>
</dbReference>
<feature type="active site" evidence="6">
    <location>
        <position position="323"/>
    </location>
</feature>
<protein>
    <recommendedName>
        <fullName evidence="5">tRNA/tmRNA (uracil-C(5))-methyltransferase</fullName>
        <ecNumber evidence="5">2.1.1.35</ecNumber>
    </recommendedName>
    <alternativeName>
        <fullName evidence="5">tRNA (uracil(54)-C(5))-methyltransferase</fullName>
    </alternativeName>
    <alternativeName>
        <fullName evidence="5">tRNA(m5U54)-methyltransferase</fullName>
        <shortName evidence="5">RUMT</shortName>
    </alternativeName>
    <alternativeName>
        <fullName evidence="5">tmRNA (uracil(341)-C(5))-methyltransferase</fullName>
    </alternativeName>
</protein>
<evidence type="ECO:0000256" key="5">
    <source>
        <dbReference type="HAMAP-Rule" id="MF_01011"/>
    </source>
</evidence>